<dbReference type="InterPro" id="IPR003557">
    <property type="entry name" value="Cyt_c_biogenesis_CcmC"/>
</dbReference>
<dbReference type="Pfam" id="PF01578">
    <property type="entry name" value="Cytochrom_C_asm"/>
    <property type="match status" value="1"/>
</dbReference>
<evidence type="ECO:0000256" key="5">
    <source>
        <dbReference type="ARBA" id="ARBA00022692"/>
    </source>
</evidence>
<sequence>MTSGQSKGTLALTGLVLIAMFVAIWMVFQYVPNERVMGPVQRIFYFHVPAAMITFLSVFLLMASSITYLWTRNKRWDRISLASTEIGLMFCTLVLITGPIWAKAAWGVWWTWEARLTTTLILWLLLAGCLMVRGYAQNQDLGARLASVLGIIAALDVVIVYKAVHWWRGQHPIVFKSGEKNPLAPEMYTTFMYCIGVFMALFLLMMILRVAVLSLEERTQALAERRTGELS</sequence>
<evidence type="ECO:0000256" key="1">
    <source>
        <dbReference type="ARBA" id="ARBA00002442"/>
    </source>
</evidence>
<feature type="transmembrane region" description="Helical" evidence="9">
    <location>
        <begin position="12"/>
        <end position="31"/>
    </location>
</feature>
<evidence type="ECO:0000256" key="4">
    <source>
        <dbReference type="ARBA" id="ARBA00016463"/>
    </source>
</evidence>
<reference evidence="11 12" key="1">
    <citation type="submission" date="2020-08" db="EMBL/GenBank/DDBJ databases">
        <title>Acidobacteriota in marine sediments use diverse sulfur dissimilation pathways.</title>
        <authorList>
            <person name="Wasmund K."/>
        </authorList>
    </citation>
    <scope>NUCLEOTIDE SEQUENCE [LARGE SCALE GENOMIC DNA]</scope>
    <source>
        <strain evidence="11">MAG AM4</strain>
    </source>
</reference>
<comment type="function">
    <text evidence="1">Required for the export of heme to the periplasm for the biogenesis of c-type cytochromes.</text>
</comment>
<evidence type="ECO:0000313" key="11">
    <source>
        <dbReference type="EMBL" id="MBD3866586.1"/>
    </source>
</evidence>
<comment type="caution">
    <text evidence="11">The sequence shown here is derived from an EMBL/GenBank/DDBJ whole genome shotgun (WGS) entry which is preliminary data.</text>
</comment>
<dbReference type="InterPro" id="IPR045062">
    <property type="entry name" value="Cyt_c_biogenesis_CcsA/CcmC"/>
</dbReference>
<feature type="transmembrane region" description="Helical" evidence="9">
    <location>
        <begin position="43"/>
        <end position="70"/>
    </location>
</feature>
<dbReference type="GO" id="GO:0020037">
    <property type="term" value="F:heme binding"/>
    <property type="evidence" value="ECO:0007669"/>
    <property type="project" value="InterPro"/>
</dbReference>
<evidence type="ECO:0000256" key="3">
    <source>
        <dbReference type="ARBA" id="ARBA00005840"/>
    </source>
</evidence>
<evidence type="ECO:0000256" key="6">
    <source>
        <dbReference type="ARBA" id="ARBA00022748"/>
    </source>
</evidence>
<keyword evidence="6" id="KW-0201">Cytochrome c-type biogenesis</keyword>
<evidence type="ECO:0000313" key="12">
    <source>
        <dbReference type="Proteomes" id="UP000648239"/>
    </source>
</evidence>
<dbReference type="PANTHER" id="PTHR30071:SF1">
    <property type="entry name" value="CYTOCHROME B_B6 PROTEIN-RELATED"/>
    <property type="match status" value="1"/>
</dbReference>
<dbReference type="PANTHER" id="PTHR30071">
    <property type="entry name" value="HEME EXPORTER PROTEIN C"/>
    <property type="match status" value="1"/>
</dbReference>
<feature type="transmembrane region" description="Helical" evidence="9">
    <location>
        <begin position="114"/>
        <end position="136"/>
    </location>
</feature>
<keyword evidence="8 9" id="KW-0472">Membrane</keyword>
<dbReference type="PRINTS" id="PR01386">
    <property type="entry name" value="CCMCBIOGNSIS"/>
</dbReference>
<comment type="similarity">
    <text evidence="3">Belongs to the CcmC/CycZ/HelC family.</text>
</comment>
<dbReference type="GO" id="GO:0005886">
    <property type="term" value="C:plasma membrane"/>
    <property type="evidence" value="ECO:0007669"/>
    <property type="project" value="TreeGrafter"/>
</dbReference>
<feature type="transmembrane region" description="Helical" evidence="9">
    <location>
        <begin position="187"/>
        <end position="208"/>
    </location>
</feature>
<evidence type="ECO:0000256" key="8">
    <source>
        <dbReference type="ARBA" id="ARBA00023136"/>
    </source>
</evidence>
<organism evidence="11 12">
    <name type="scientific">Candidatus Polarisedimenticola svalbardensis</name>
    <dbReference type="NCBI Taxonomy" id="2886004"/>
    <lineage>
        <taxon>Bacteria</taxon>
        <taxon>Pseudomonadati</taxon>
        <taxon>Acidobacteriota</taxon>
        <taxon>Candidatus Polarisedimenticolia</taxon>
        <taxon>Candidatus Polarisedimenticolales</taxon>
        <taxon>Candidatus Polarisedimenticolaceae</taxon>
        <taxon>Candidatus Polarisedimenticola</taxon>
    </lineage>
</organism>
<keyword evidence="7 9" id="KW-1133">Transmembrane helix</keyword>
<dbReference type="EMBL" id="JACXWD010000001">
    <property type="protein sequence ID" value="MBD3866586.1"/>
    <property type="molecule type" value="Genomic_DNA"/>
</dbReference>
<feature type="transmembrane region" description="Helical" evidence="9">
    <location>
        <begin position="82"/>
        <end position="102"/>
    </location>
</feature>
<feature type="transmembrane region" description="Helical" evidence="9">
    <location>
        <begin position="148"/>
        <end position="167"/>
    </location>
</feature>
<gene>
    <name evidence="11" type="primary">ccsA</name>
    <name evidence="11" type="ORF">IFK94_00530</name>
</gene>
<proteinExistence type="inferred from homology"/>
<dbReference type="GO" id="GO:0017004">
    <property type="term" value="P:cytochrome complex assembly"/>
    <property type="evidence" value="ECO:0007669"/>
    <property type="project" value="UniProtKB-KW"/>
</dbReference>
<evidence type="ECO:0000256" key="9">
    <source>
        <dbReference type="SAM" id="Phobius"/>
    </source>
</evidence>
<evidence type="ECO:0000256" key="2">
    <source>
        <dbReference type="ARBA" id="ARBA00004141"/>
    </source>
</evidence>
<evidence type="ECO:0000259" key="10">
    <source>
        <dbReference type="Pfam" id="PF01578"/>
    </source>
</evidence>
<comment type="subcellular location">
    <subcellularLocation>
        <location evidence="2">Membrane</location>
        <topology evidence="2">Multi-pass membrane protein</topology>
    </subcellularLocation>
</comment>
<dbReference type="InterPro" id="IPR002541">
    <property type="entry name" value="Cyt_c_assembly"/>
</dbReference>
<keyword evidence="5 9" id="KW-0812">Transmembrane</keyword>
<dbReference type="GO" id="GO:0015232">
    <property type="term" value="F:heme transmembrane transporter activity"/>
    <property type="evidence" value="ECO:0007669"/>
    <property type="project" value="InterPro"/>
</dbReference>
<evidence type="ECO:0000256" key="7">
    <source>
        <dbReference type="ARBA" id="ARBA00022989"/>
    </source>
</evidence>
<dbReference type="AlphaFoldDB" id="A0A8J7C205"/>
<protein>
    <recommendedName>
        <fullName evidence="4">Heme exporter protein C</fullName>
    </recommendedName>
</protein>
<dbReference type="Proteomes" id="UP000648239">
    <property type="component" value="Unassembled WGS sequence"/>
</dbReference>
<accession>A0A8J7C205</accession>
<feature type="domain" description="Cytochrome c assembly protein" evidence="10">
    <location>
        <begin position="15"/>
        <end position="169"/>
    </location>
</feature>
<name>A0A8J7C205_9BACT</name>